<gene>
    <name evidence="2" type="ORF">GCM10023337_18210</name>
</gene>
<evidence type="ECO:0000313" key="3">
    <source>
        <dbReference type="Proteomes" id="UP001500227"/>
    </source>
</evidence>
<dbReference type="Proteomes" id="UP001500227">
    <property type="component" value="Unassembled WGS sequence"/>
</dbReference>
<proteinExistence type="predicted"/>
<keyword evidence="1" id="KW-0812">Transmembrane</keyword>
<evidence type="ECO:0008006" key="4">
    <source>
        <dbReference type="Google" id="ProtNLM"/>
    </source>
</evidence>
<sequence>MNKQRGQAMVEMLVVVVMVWLLIAAVMWLQRWQQIKLQTQHHAALSAFRFSQGWELGANQPVWQPTYHEGLLSPIAHEWHANAQPLGVMSILPSFMQQAQREGLFAQSQRWRFSTVVSDSGWLPAAWAQKKPYFLSELKLSSQTSIWVGAGHALSDEDMVQRIEKSDSLWGTAAQSQRLVRGWETRLQAVDRPWARASPQVDWLRPWQHDLPMFEYE</sequence>
<evidence type="ECO:0000313" key="2">
    <source>
        <dbReference type="EMBL" id="GAA5091834.1"/>
    </source>
</evidence>
<keyword evidence="1" id="KW-0472">Membrane</keyword>
<accession>A0ABP9MA58</accession>
<organism evidence="2 3">
    <name type="scientific">Paenalcaligenes hermetiae</name>
    <dbReference type="NCBI Taxonomy" id="1157987"/>
    <lineage>
        <taxon>Bacteria</taxon>
        <taxon>Pseudomonadati</taxon>
        <taxon>Pseudomonadota</taxon>
        <taxon>Betaproteobacteria</taxon>
        <taxon>Burkholderiales</taxon>
        <taxon>Alcaligenaceae</taxon>
        <taxon>Paenalcaligenes</taxon>
    </lineage>
</organism>
<feature type="transmembrane region" description="Helical" evidence="1">
    <location>
        <begin position="12"/>
        <end position="29"/>
    </location>
</feature>
<reference evidence="3" key="1">
    <citation type="journal article" date="2019" name="Int. J. Syst. Evol. Microbiol.">
        <title>The Global Catalogue of Microorganisms (GCM) 10K type strain sequencing project: providing services to taxonomists for standard genome sequencing and annotation.</title>
        <authorList>
            <consortium name="The Broad Institute Genomics Platform"/>
            <consortium name="The Broad Institute Genome Sequencing Center for Infectious Disease"/>
            <person name="Wu L."/>
            <person name="Ma J."/>
        </authorList>
    </citation>
    <scope>NUCLEOTIDE SEQUENCE [LARGE SCALE GENOMIC DNA]</scope>
    <source>
        <strain evidence="3">JCM 18423</strain>
    </source>
</reference>
<dbReference type="RefSeq" id="WP_260648880.1">
    <property type="nucleotide sequence ID" value="NZ_BAABKD010000011.1"/>
</dbReference>
<keyword evidence="1" id="KW-1133">Transmembrane helix</keyword>
<protein>
    <recommendedName>
        <fullName evidence="4">Pilus assembly protein TadE</fullName>
    </recommendedName>
</protein>
<keyword evidence="3" id="KW-1185">Reference proteome</keyword>
<dbReference type="EMBL" id="BAABKD010000011">
    <property type="protein sequence ID" value="GAA5091834.1"/>
    <property type="molecule type" value="Genomic_DNA"/>
</dbReference>
<comment type="caution">
    <text evidence="2">The sequence shown here is derived from an EMBL/GenBank/DDBJ whole genome shotgun (WGS) entry which is preliminary data.</text>
</comment>
<evidence type="ECO:0000256" key="1">
    <source>
        <dbReference type="SAM" id="Phobius"/>
    </source>
</evidence>
<name>A0ABP9MA58_9BURK</name>